<evidence type="ECO:0000313" key="3">
    <source>
        <dbReference type="EMBL" id="KYC55916.1"/>
    </source>
</evidence>
<dbReference type="AlphaFoldDB" id="A0A150JF96"/>
<keyword evidence="2" id="KW-1133">Transmembrane helix</keyword>
<gene>
    <name evidence="3" type="ORF">APG09_01521</name>
</gene>
<dbReference type="EMBL" id="LNJE01000029">
    <property type="protein sequence ID" value="KYC55916.1"/>
    <property type="molecule type" value="Genomic_DNA"/>
</dbReference>
<keyword evidence="2" id="KW-0472">Membrane</keyword>
<proteinExistence type="predicted"/>
<reference evidence="3" key="1">
    <citation type="journal article" date="2016" name="ISME J.">
        <title>Chasing the elusive Euryarchaeota class WSA2: genomes reveal a uniquely fastidious methyl-reducing methanogen.</title>
        <authorList>
            <person name="Nobu M.K."/>
            <person name="Narihiro T."/>
            <person name="Kuroda K."/>
            <person name="Mei R."/>
            <person name="Liu W.T."/>
        </authorList>
    </citation>
    <scope>NUCLEOTIDE SEQUENCE [LARGE SCALE GENOMIC DNA]</scope>
    <source>
        <strain evidence="3">ADurb1213_Bin02801</strain>
    </source>
</reference>
<protein>
    <submittedName>
        <fullName evidence="3">Uncharacterized protein</fullName>
    </submittedName>
</protein>
<feature type="transmembrane region" description="Helical" evidence="2">
    <location>
        <begin position="150"/>
        <end position="171"/>
    </location>
</feature>
<feature type="region of interest" description="Disordered" evidence="1">
    <location>
        <begin position="1"/>
        <end position="33"/>
    </location>
</feature>
<feature type="compositionally biased region" description="Basic and acidic residues" evidence="1">
    <location>
        <begin position="24"/>
        <end position="33"/>
    </location>
</feature>
<sequence>MAGIKAIDTPSNPTPEDWEEAAEMLEKKKKEQLERKKTLKNISAIKESESKAFEEKVESVIEKASEEEVKKTEPPKEDSMSQYVDRRGLKTPSPFISIDQDIPKIEKDVVTESIQSESKKVRPKFFKFKPPFNQNKNIPTTGKKKISKTFLRVVIPLFALLIIGGILYNHFATFVKVKIFVESKPVRIETVLSGDKNAEEIDFESSKIPIKTEEKSKSLSTTITATGKAYKGEKAEGKINIFFSADCTEETQPITLEAGHTLTTTIDGKTLVYELKDGVTIKCDEALSGKEASIIATNFGREYNISTLNKSFTIQGHTEIFGKNTTLISGGTKDEYTVLAQGDIDKGVEELSSTAIEEIKSELREVSGDWVIIEDTILSAVDKTSIKTDKKVGEEATDVNLDLTVKGSATYYNKYNLKEKVKELLKKKAEEEKLFDSENDLDLELNEDIKTDISVVETKKNSIKIKIVASSTVKPKVNKDKIAQDLMGMGWKDGIEYLSSLQFAEKKPEAVFYPEKYPTFLKRFPDRKGGVLIEIKEIEVAQESD</sequence>
<feature type="region of interest" description="Disordered" evidence="1">
    <location>
        <begin position="61"/>
        <end position="83"/>
    </location>
</feature>
<organism evidence="3">
    <name type="scientific">Candidatus Methanofastidiosum methylothiophilum</name>
    <dbReference type="NCBI Taxonomy" id="1705564"/>
    <lineage>
        <taxon>Archaea</taxon>
        <taxon>Methanobacteriati</taxon>
        <taxon>Methanobacteriota</taxon>
        <taxon>Stenosarchaea group</taxon>
        <taxon>Candidatus Methanofastidiosia</taxon>
        <taxon>Candidatus Methanofastidiosales</taxon>
        <taxon>Candidatus Methanofastidiosaceae</taxon>
        <taxon>Candidatus Methanofastidiosum</taxon>
    </lineage>
</organism>
<keyword evidence="2" id="KW-0812">Transmembrane</keyword>
<accession>A0A150JF96</accession>
<evidence type="ECO:0000256" key="2">
    <source>
        <dbReference type="SAM" id="Phobius"/>
    </source>
</evidence>
<comment type="caution">
    <text evidence="3">The sequence shown here is derived from an EMBL/GenBank/DDBJ whole genome shotgun (WGS) entry which is preliminary data.</text>
</comment>
<name>A0A150JF96_9EURY</name>
<evidence type="ECO:0000256" key="1">
    <source>
        <dbReference type="SAM" id="MobiDB-lite"/>
    </source>
</evidence>